<evidence type="ECO:0000313" key="3">
    <source>
        <dbReference type="Proteomes" id="UP000595437"/>
    </source>
</evidence>
<feature type="compositionally biased region" description="Basic residues" evidence="1">
    <location>
        <begin position="63"/>
        <end position="80"/>
    </location>
</feature>
<feature type="region of interest" description="Disordered" evidence="1">
    <location>
        <begin position="1"/>
        <end position="119"/>
    </location>
</feature>
<evidence type="ECO:0000313" key="2">
    <source>
        <dbReference type="EMBL" id="QQP36580.1"/>
    </source>
</evidence>
<proteinExistence type="predicted"/>
<sequence length="296" mass="32629">PDQETIQNEESDKEVHQANPNMDSPRGERAEIDDAHEESELSLLPLNTPDPLSSNAGPSPSKVPRRRSLLGRTRSKRTKLSYKEIKANIARTAMDPRPLITPSSLSHERPGFLSRPIDEWQHGHASESWWSFDEGEEEEEEGMGAQGEDRQEEEVMPMEQGDREDPWLQSPEEEEKEEESNISSIARDSLSHLEANRLFRGGSSVLLPTPGGDEELPSLLLGSVSGSHIDDVPGLELSGTDMKTTLLSAITVHTGPEPLRLGDIVIPEVAARGFMAALELYQRGDVDLKQMDGGGI</sequence>
<feature type="region of interest" description="Disordered" evidence="1">
    <location>
        <begin position="132"/>
        <end position="184"/>
    </location>
</feature>
<gene>
    <name evidence="2" type="ORF">FKW44_021727</name>
</gene>
<feature type="non-terminal residue" evidence="2">
    <location>
        <position position="1"/>
    </location>
</feature>
<evidence type="ECO:0000256" key="1">
    <source>
        <dbReference type="SAM" id="MobiDB-lite"/>
    </source>
</evidence>
<organism evidence="2 3">
    <name type="scientific">Caligus rogercresseyi</name>
    <name type="common">Sea louse</name>
    <dbReference type="NCBI Taxonomy" id="217165"/>
    <lineage>
        <taxon>Eukaryota</taxon>
        <taxon>Metazoa</taxon>
        <taxon>Ecdysozoa</taxon>
        <taxon>Arthropoda</taxon>
        <taxon>Crustacea</taxon>
        <taxon>Multicrustacea</taxon>
        <taxon>Hexanauplia</taxon>
        <taxon>Copepoda</taxon>
        <taxon>Siphonostomatoida</taxon>
        <taxon>Caligidae</taxon>
        <taxon>Caligus</taxon>
    </lineage>
</organism>
<accession>A0A7T8JWL3</accession>
<reference evidence="3" key="1">
    <citation type="submission" date="2021-01" db="EMBL/GenBank/DDBJ databases">
        <title>Caligus Genome Assembly.</title>
        <authorList>
            <person name="Gallardo-Escarate C."/>
        </authorList>
    </citation>
    <scope>NUCLEOTIDE SEQUENCE [LARGE SCALE GENOMIC DNA]</scope>
</reference>
<dbReference type="AlphaFoldDB" id="A0A7T8JWL3"/>
<dbReference type="EMBL" id="CP045905">
    <property type="protein sequence ID" value="QQP36580.1"/>
    <property type="molecule type" value="Genomic_DNA"/>
</dbReference>
<feature type="compositionally biased region" description="Acidic residues" evidence="1">
    <location>
        <begin position="171"/>
        <end position="180"/>
    </location>
</feature>
<protein>
    <submittedName>
        <fullName evidence="2">Uncharacterized protein</fullName>
    </submittedName>
</protein>
<keyword evidence="3" id="KW-1185">Reference proteome</keyword>
<feature type="compositionally biased region" description="Acidic residues" evidence="1">
    <location>
        <begin position="133"/>
        <end position="142"/>
    </location>
</feature>
<dbReference type="Proteomes" id="UP000595437">
    <property type="component" value="Chromosome 16"/>
</dbReference>
<name>A0A7T8JWL3_CALRO</name>
<feature type="compositionally biased region" description="Acidic residues" evidence="1">
    <location>
        <begin position="1"/>
        <end position="12"/>
    </location>
</feature>
<feature type="compositionally biased region" description="Basic and acidic residues" evidence="1">
    <location>
        <begin position="106"/>
        <end position="119"/>
    </location>
</feature>